<protein>
    <recommendedName>
        <fullName evidence="3">Lipoprotein</fullName>
    </recommendedName>
</protein>
<keyword evidence="2" id="KW-1185">Reference proteome</keyword>
<evidence type="ECO:0008006" key="3">
    <source>
        <dbReference type="Google" id="ProtNLM"/>
    </source>
</evidence>
<proteinExistence type="predicted"/>
<name>A0A401XL85_9FLAO</name>
<sequence>MMKQILVKNLLDYKKFVLQSLHALILFLAVSCSNIKNIQVSNQLSKNYCNQEKIQTYTPDELPSPIHTLDIDTLLASRFSFQSLNTAHAIGVLDLLKKYMYVKRCFDENPSIENKVEMLELSQKIYHKIHQTSLEISAIAGELDCEEERADQIANFLKNIEDDAETKLTVGAIVIGATGALITGLLLTNGNLGNLGEKIGILSSVTEGILGLLILRNKKKIFFSHPRNPLKDIWEGNKTSEIFPKSIWYFLNYYDPDRPEEPSLRYQIIDRWMSFGQISMDKTKRKRKLIDLYFGLGGLYSAEQLYNRANMLDQLEATINLMQQDLKVLTTEIEFLNF</sequence>
<evidence type="ECO:0000313" key="1">
    <source>
        <dbReference type="EMBL" id="GCD77750.1"/>
    </source>
</evidence>
<dbReference type="PROSITE" id="PS51257">
    <property type="entry name" value="PROKAR_LIPOPROTEIN"/>
    <property type="match status" value="1"/>
</dbReference>
<evidence type="ECO:0000313" key="2">
    <source>
        <dbReference type="Proteomes" id="UP000286715"/>
    </source>
</evidence>
<gene>
    <name evidence="1" type="ORF">JCM31826_12320</name>
</gene>
<dbReference type="EMBL" id="BHZE01000010">
    <property type="protein sequence ID" value="GCD77750.1"/>
    <property type="molecule type" value="Genomic_DNA"/>
</dbReference>
<dbReference type="AlphaFoldDB" id="A0A401XL85"/>
<organism evidence="1 2">
    <name type="scientific">Thermaurantimonas aggregans</name>
    <dbReference type="NCBI Taxonomy" id="2173829"/>
    <lineage>
        <taxon>Bacteria</taxon>
        <taxon>Pseudomonadati</taxon>
        <taxon>Bacteroidota</taxon>
        <taxon>Flavobacteriia</taxon>
        <taxon>Flavobacteriales</taxon>
        <taxon>Schleiferiaceae</taxon>
        <taxon>Thermaurantimonas</taxon>
    </lineage>
</organism>
<accession>A0A401XL85</accession>
<dbReference type="Proteomes" id="UP000286715">
    <property type="component" value="Unassembled WGS sequence"/>
</dbReference>
<dbReference type="RefSeq" id="WP_148086790.1">
    <property type="nucleotide sequence ID" value="NZ_BHZE01000010.1"/>
</dbReference>
<dbReference type="OrthoDB" id="836646at2"/>
<reference evidence="1 2" key="1">
    <citation type="submission" date="2018-11" db="EMBL/GenBank/DDBJ databases">
        <title>Schleiferia aggregans sp. nov., a moderately thermophilic heterotrophic bacterium isolated from microbial mats at a terrestrial hot spring.</title>
        <authorList>
            <person name="Iino T."/>
            <person name="Ohkuma M."/>
            <person name="Haruta S."/>
        </authorList>
    </citation>
    <scope>NUCLEOTIDE SEQUENCE [LARGE SCALE GENOMIC DNA]</scope>
    <source>
        <strain evidence="1 2">LA</strain>
    </source>
</reference>
<comment type="caution">
    <text evidence="1">The sequence shown here is derived from an EMBL/GenBank/DDBJ whole genome shotgun (WGS) entry which is preliminary data.</text>
</comment>